<comment type="caution">
    <text evidence="2">The sequence shown here is derived from an EMBL/GenBank/DDBJ whole genome shotgun (WGS) entry which is preliminary data.</text>
</comment>
<name>A0AAE3ZGY5_9ACTN</name>
<reference evidence="2" key="1">
    <citation type="submission" date="2023-07" db="EMBL/GenBank/DDBJ databases">
        <title>Sequencing the genomes of 1000 actinobacteria strains.</title>
        <authorList>
            <person name="Klenk H.-P."/>
        </authorList>
    </citation>
    <scope>NUCLEOTIDE SEQUENCE</scope>
    <source>
        <strain evidence="2">DSM 45977</strain>
    </source>
</reference>
<accession>A0AAE3ZGY5</accession>
<dbReference type="GO" id="GO:0016491">
    <property type="term" value="F:oxidoreductase activity"/>
    <property type="evidence" value="ECO:0007669"/>
    <property type="project" value="UniProtKB-KW"/>
</dbReference>
<dbReference type="Proteomes" id="UP001180845">
    <property type="component" value="Unassembled WGS sequence"/>
</dbReference>
<dbReference type="InterPro" id="IPR036318">
    <property type="entry name" value="FAD-bd_PCMH-like_sf"/>
</dbReference>
<protein>
    <submittedName>
        <fullName evidence="2">Uncharacterized protein</fullName>
    </submittedName>
</protein>
<keyword evidence="1" id="KW-0560">Oxidoreductase</keyword>
<dbReference type="AlphaFoldDB" id="A0AAE3ZGY5"/>
<dbReference type="EMBL" id="JAVDXW010000001">
    <property type="protein sequence ID" value="MDR7303706.1"/>
    <property type="molecule type" value="Genomic_DNA"/>
</dbReference>
<sequence length="73" mass="7799">MTADLTARLRDGIGSTGLVSDPDGYLTDWRNACSGTAAAVVRPGTTEELAQNRHSPVSAAGYMFSPRMLPLFR</sequence>
<dbReference type="GO" id="GO:0050660">
    <property type="term" value="F:flavin adenine dinucleotide binding"/>
    <property type="evidence" value="ECO:0007669"/>
    <property type="project" value="InterPro"/>
</dbReference>
<evidence type="ECO:0000313" key="2">
    <source>
        <dbReference type="EMBL" id="MDR7303706.1"/>
    </source>
</evidence>
<evidence type="ECO:0000313" key="3">
    <source>
        <dbReference type="Proteomes" id="UP001180845"/>
    </source>
</evidence>
<organism evidence="2 3">
    <name type="scientific">Haloactinomyces albus</name>
    <dbReference type="NCBI Taxonomy" id="1352928"/>
    <lineage>
        <taxon>Bacteria</taxon>
        <taxon>Bacillati</taxon>
        <taxon>Actinomycetota</taxon>
        <taxon>Actinomycetes</taxon>
        <taxon>Actinopolysporales</taxon>
        <taxon>Actinopolysporaceae</taxon>
        <taxon>Haloactinomyces</taxon>
    </lineage>
</organism>
<gene>
    <name evidence="2" type="ORF">JOF55_003887</name>
</gene>
<keyword evidence="3" id="KW-1185">Reference proteome</keyword>
<dbReference type="Gene3D" id="3.30.43.10">
    <property type="entry name" value="Uridine Diphospho-n-acetylenolpyruvylglucosamine Reductase, domain 2"/>
    <property type="match status" value="1"/>
</dbReference>
<dbReference type="InterPro" id="IPR016167">
    <property type="entry name" value="FAD-bd_PCMH_sub1"/>
</dbReference>
<proteinExistence type="predicted"/>
<dbReference type="RefSeq" id="WP_310276205.1">
    <property type="nucleotide sequence ID" value="NZ_JAVDXW010000001.1"/>
</dbReference>
<evidence type="ECO:0000256" key="1">
    <source>
        <dbReference type="ARBA" id="ARBA00023002"/>
    </source>
</evidence>
<dbReference type="SUPFAM" id="SSF56176">
    <property type="entry name" value="FAD-binding/transporter-associated domain-like"/>
    <property type="match status" value="1"/>
</dbReference>